<proteinExistence type="predicted"/>
<dbReference type="AlphaFoldDB" id="A0A5S9M618"/>
<evidence type="ECO:0000313" key="1">
    <source>
        <dbReference type="EMBL" id="BBP88957.1"/>
    </source>
</evidence>
<accession>A0A5S9M618</accession>
<protein>
    <submittedName>
        <fullName evidence="1">Uncharacterized protein</fullName>
    </submittedName>
</protein>
<organism evidence="1 2">
    <name type="scientific">Bacillus safensis</name>
    <dbReference type="NCBI Taxonomy" id="561879"/>
    <lineage>
        <taxon>Bacteria</taxon>
        <taxon>Bacillati</taxon>
        <taxon>Bacillota</taxon>
        <taxon>Bacilli</taxon>
        <taxon>Bacillales</taxon>
        <taxon>Bacillaceae</taxon>
        <taxon>Bacillus</taxon>
    </lineage>
</organism>
<sequence>MFGIFFTGIIMHYIVNTPVKMVMDGLTHWLESLGTGNLVLMGIIFSWYDGN</sequence>
<evidence type="ECO:0000313" key="2">
    <source>
        <dbReference type="Proteomes" id="UP000464658"/>
    </source>
</evidence>
<name>A0A5S9M618_BACIA</name>
<gene>
    <name evidence="1" type="ORF">BsIDN1_25750</name>
</gene>
<dbReference type="EMBL" id="AP021906">
    <property type="protein sequence ID" value="BBP88957.1"/>
    <property type="molecule type" value="Genomic_DNA"/>
</dbReference>
<reference evidence="1 2" key="1">
    <citation type="submission" date="2019-12" db="EMBL/GenBank/DDBJ databases">
        <title>Full genome sequence of a Bacillus safensis strain isolated from commercially available natto in Indonesia.</title>
        <authorList>
            <person name="Yoshida M."/>
            <person name="Uomi M."/>
            <person name="Waturangi D."/>
            <person name="Ekaputri J.J."/>
            <person name="Setiamarga D.H.E."/>
        </authorList>
    </citation>
    <scope>NUCLEOTIDE SEQUENCE [LARGE SCALE GENOMIC DNA]</scope>
    <source>
        <strain evidence="1 2">IDN1</strain>
    </source>
</reference>
<dbReference type="Proteomes" id="UP000464658">
    <property type="component" value="Chromosome"/>
</dbReference>